<dbReference type="STRING" id="671072.PL9214650454"/>
<keyword evidence="2" id="KW-0964">Secreted</keyword>
<dbReference type="EMBL" id="CZDF01000172">
    <property type="protein sequence ID" value="CUR35015.1"/>
    <property type="molecule type" value="Genomic_DNA"/>
</dbReference>
<dbReference type="GO" id="GO:0005576">
    <property type="term" value="C:extracellular region"/>
    <property type="evidence" value="ECO:0007669"/>
    <property type="project" value="UniProtKB-SubCell"/>
</dbReference>
<dbReference type="PRINTS" id="PR00313">
    <property type="entry name" value="CABNDNGRPT"/>
</dbReference>
<dbReference type="RefSeq" id="WP_072721909.1">
    <property type="nucleotide sequence ID" value="NZ_LN889813.1"/>
</dbReference>
<evidence type="ECO:0000256" key="2">
    <source>
        <dbReference type="ARBA" id="ARBA00022525"/>
    </source>
</evidence>
<organism evidence="3 4">
    <name type="scientific">Planktothrix tepida PCC 9214</name>
    <dbReference type="NCBI Taxonomy" id="671072"/>
    <lineage>
        <taxon>Bacteria</taxon>
        <taxon>Bacillati</taxon>
        <taxon>Cyanobacteriota</taxon>
        <taxon>Cyanophyceae</taxon>
        <taxon>Oscillatoriophycideae</taxon>
        <taxon>Oscillatoriales</taxon>
        <taxon>Microcoleaceae</taxon>
        <taxon>Planktothrix</taxon>
    </lineage>
</organism>
<dbReference type="InterPro" id="IPR011049">
    <property type="entry name" value="Serralysin-like_metalloprot_C"/>
</dbReference>
<accession>A0A1J1LRJ7</accession>
<dbReference type="Proteomes" id="UP000184315">
    <property type="component" value="Unassembled WGS sequence"/>
</dbReference>
<dbReference type="PANTHER" id="PTHR38340">
    <property type="entry name" value="S-LAYER PROTEIN"/>
    <property type="match status" value="1"/>
</dbReference>
<protein>
    <submittedName>
        <fullName evidence="3">Hemolysin-type calcium-binding protein</fullName>
    </submittedName>
</protein>
<gene>
    <name evidence="3" type="ORF">PL9214650454</name>
</gene>
<dbReference type="Gene3D" id="2.150.10.10">
    <property type="entry name" value="Serralysin-like metalloprotease, C-terminal"/>
    <property type="match status" value="2"/>
</dbReference>
<evidence type="ECO:0000313" key="4">
    <source>
        <dbReference type="Proteomes" id="UP000184315"/>
    </source>
</evidence>
<dbReference type="PANTHER" id="PTHR38340:SF1">
    <property type="entry name" value="S-LAYER PROTEIN"/>
    <property type="match status" value="1"/>
</dbReference>
<proteinExistence type="predicted"/>
<evidence type="ECO:0000256" key="1">
    <source>
        <dbReference type="ARBA" id="ARBA00004613"/>
    </source>
</evidence>
<keyword evidence="4" id="KW-1185">Reference proteome</keyword>
<dbReference type="InterPro" id="IPR050557">
    <property type="entry name" value="RTX_toxin/Mannuronan_C5-epim"/>
</dbReference>
<comment type="subcellular location">
    <subcellularLocation>
        <location evidence="1">Secreted</location>
    </subcellularLocation>
</comment>
<name>A0A1J1LRJ7_9CYAN</name>
<dbReference type="AlphaFoldDB" id="A0A1J1LRJ7"/>
<dbReference type="Pfam" id="PF00353">
    <property type="entry name" value="HemolysinCabind"/>
    <property type="match status" value="2"/>
</dbReference>
<sequence length="264" mass="27865">MANFLTPSTVPGLFALLGTPQDDNIVLSSGQVSAYRDGILLLAGNDNLQGVNLSDNLLVNGNQGNDTLVSSNGFDTLFGGQDNDRMFAGANNDLIFGNLGNDTQEGGLNADSLYGGQGNDTLYGDENNDLLFGDVGNDIVDGDAGVDTLTGGLGLDTLIFDPGEASFLVRDVDEIRQFEAGTSVLNGDKIAVPIGTAIDPNSLLRDRFDLLPQDNDLNGDGLNDIIVELLDGRILGVVINDGFLPAQLSLDLDFVFSNNFDFNL</sequence>
<dbReference type="OrthoDB" id="453441at2"/>
<evidence type="ECO:0000313" key="3">
    <source>
        <dbReference type="EMBL" id="CUR35015.1"/>
    </source>
</evidence>
<dbReference type="SUPFAM" id="SSF51120">
    <property type="entry name" value="beta-Roll"/>
    <property type="match status" value="1"/>
</dbReference>
<dbReference type="GO" id="GO:0005509">
    <property type="term" value="F:calcium ion binding"/>
    <property type="evidence" value="ECO:0007669"/>
    <property type="project" value="InterPro"/>
</dbReference>
<reference evidence="4" key="1">
    <citation type="submission" date="2015-10" db="EMBL/GenBank/DDBJ databases">
        <authorList>
            <person name="Regsiter A."/>
            <person name="william w."/>
        </authorList>
    </citation>
    <scope>NUCLEOTIDE SEQUENCE [LARGE SCALE GENOMIC DNA]</scope>
</reference>
<dbReference type="InterPro" id="IPR001343">
    <property type="entry name" value="Hemolysn_Ca-bd"/>
</dbReference>